<evidence type="ECO:0000256" key="4">
    <source>
        <dbReference type="ARBA" id="ARBA00022448"/>
    </source>
</evidence>
<dbReference type="Pfam" id="PF01297">
    <property type="entry name" value="ZnuA"/>
    <property type="match status" value="1"/>
</dbReference>
<keyword evidence="7" id="KW-0574">Periplasm</keyword>
<evidence type="ECO:0000256" key="8">
    <source>
        <dbReference type="ARBA" id="ARBA00022833"/>
    </source>
</evidence>
<dbReference type="GO" id="GO:0042597">
    <property type="term" value="C:periplasmic space"/>
    <property type="evidence" value="ECO:0007669"/>
    <property type="project" value="UniProtKB-SubCell"/>
</dbReference>
<dbReference type="SUPFAM" id="SSF53807">
    <property type="entry name" value="Helical backbone' metal receptor"/>
    <property type="match status" value="1"/>
</dbReference>
<keyword evidence="10" id="KW-0406">Ion transport</keyword>
<dbReference type="InterPro" id="IPR035520">
    <property type="entry name" value="ZnuA"/>
</dbReference>
<dbReference type="GO" id="GO:0046872">
    <property type="term" value="F:metal ion binding"/>
    <property type="evidence" value="ECO:0007669"/>
    <property type="project" value="UniProtKB-KW"/>
</dbReference>
<evidence type="ECO:0000313" key="13">
    <source>
        <dbReference type="EMBL" id="KEY91297.1"/>
    </source>
</evidence>
<dbReference type="CDD" id="cd01019">
    <property type="entry name" value="ZnuA"/>
    <property type="match status" value="1"/>
</dbReference>
<proteinExistence type="inferred from homology"/>
<keyword evidence="5" id="KW-0479">Metal-binding</keyword>
<comment type="caution">
    <text evidence="13">The sequence shown here is derived from an EMBL/GenBank/DDBJ whole genome shotgun (WGS) entry which is preliminary data.</text>
</comment>
<evidence type="ECO:0000256" key="9">
    <source>
        <dbReference type="ARBA" id="ARBA00022906"/>
    </source>
</evidence>
<evidence type="ECO:0000256" key="11">
    <source>
        <dbReference type="ARBA" id="ARBA00023157"/>
    </source>
</evidence>
<dbReference type="GO" id="GO:0006829">
    <property type="term" value="P:zinc ion transport"/>
    <property type="evidence" value="ECO:0007669"/>
    <property type="project" value="UniProtKB-KW"/>
</dbReference>
<dbReference type="Gene3D" id="3.40.50.1980">
    <property type="entry name" value="Nitrogenase molybdenum iron protein domain"/>
    <property type="match status" value="2"/>
</dbReference>
<dbReference type="eggNOG" id="COG4531">
    <property type="taxonomic scope" value="Bacteria"/>
</dbReference>
<comment type="similarity">
    <text evidence="2">Belongs to the bacterial solute-binding protein 9 family.</text>
</comment>
<evidence type="ECO:0000256" key="10">
    <source>
        <dbReference type="ARBA" id="ARBA00023065"/>
    </source>
</evidence>
<comment type="subcellular location">
    <subcellularLocation>
        <location evidence="1">Periplasm</location>
    </subcellularLocation>
</comment>
<protein>
    <recommendedName>
        <fullName evidence="3">High-affinity zinc uptake system protein ZnuA</fullName>
    </recommendedName>
</protein>
<dbReference type="Proteomes" id="UP000053784">
    <property type="component" value="Unassembled WGS sequence"/>
</dbReference>
<gene>
    <name evidence="13" type="primary">znuA</name>
    <name evidence="13" type="ORF">CF67_25011</name>
</gene>
<evidence type="ECO:0000256" key="5">
    <source>
        <dbReference type="ARBA" id="ARBA00022723"/>
    </source>
</evidence>
<dbReference type="AlphaFoldDB" id="A0A084CNB8"/>
<keyword evidence="4" id="KW-0813">Transport</keyword>
<dbReference type="STRING" id="1179155.CF67_25011"/>
<dbReference type="NCBIfam" id="NF007091">
    <property type="entry name" value="PRK09545.1"/>
    <property type="match status" value="1"/>
</dbReference>
<keyword evidence="8" id="KW-0862">Zinc</keyword>
<accession>A0A084CNB8</accession>
<dbReference type="InterPro" id="IPR006127">
    <property type="entry name" value="ZnuA-like"/>
</dbReference>
<evidence type="ECO:0000256" key="6">
    <source>
        <dbReference type="ARBA" id="ARBA00022729"/>
    </source>
</evidence>
<evidence type="ECO:0000313" key="14">
    <source>
        <dbReference type="Proteomes" id="UP000053784"/>
    </source>
</evidence>
<dbReference type="PANTHER" id="PTHR42953:SF3">
    <property type="entry name" value="HIGH-AFFINITY ZINC UPTAKE SYSTEM PROTEIN ZNUA"/>
    <property type="match status" value="1"/>
</dbReference>
<comment type="function">
    <text evidence="12">Part of the ATP-binding cassette (ABC) transport system ZnuABC involved in zinc import. Binds zinc with high affinity and specificity and delivers it to the membrane permease for translocation into the cytoplasm.</text>
</comment>
<reference evidence="13 14" key="1">
    <citation type="submission" date="2014-03" db="EMBL/GenBank/DDBJ databases">
        <title>Selection and divergence in the genomes of co-occurring obligate luminous symbionts with specific hosts.</title>
        <authorList>
            <person name="Hendry T.A."/>
            <person name="de Wet J.R."/>
            <person name="Dunlap P.V."/>
        </authorList>
    </citation>
    <scope>NUCLEOTIDE SEQUENCE [LARGE SCALE GENOMIC DNA]</scope>
    <source>
        <strain evidence="13 14">Ppalp.1</strain>
    </source>
</reference>
<sequence>MLAIVTASAISFALRAQNILTSIKPIQMITLEITKGISTPDVLLSNNISPHGYSLRPSDLKRIERAKLIIWYGHNLEPFLEKILLKRRNILELSELFGLKSQEKHHVDKFSDYEHDHKNHDPHFWLGKKPTIRVAQAIAYKLVEMDPENKVRYLRNLSNFVDTLEHISAKIDSQLKPVREKGYYVFHDAYKYFEKDYALNHLGYFTIIPDRKPGAKTLMSIRTALLSNKAKCVFSELQFPPSLVHSSIKGSAVNVGVLDPIGSSINVENGSYFRLLQSLSDSFSECLMK</sequence>
<dbReference type="PANTHER" id="PTHR42953">
    <property type="entry name" value="HIGH-AFFINITY ZINC UPTAKE SYSTEM PROTEIN ZNUA-RELATED"/>
    <property type="match status" value="1"/>
</dbReference>
<evidence type="ECO:0000256" key="2">
    <source>
        <dbReference type="ARBA" id="ARBA00011028"/>
    </source>
</evidence>
<keyword evidence="11" id="KW-1015">Disulfide bond</keyword>
<dbReference type="InterPro" id="IPR050492">
    <property type="entry name" value="Bact_metal-bind_prot9"/>
</dbReference>
<organism evidence="13 14">
    <name type="scientific">Candidatus Photodesmus blepharonis</name>
    <dbReference type="NCBI Taxonomy" id="1179155"/>
    <lineage>
        <taxon>Bacteria</taxon>
        <taxon>Pseudomonadati</taxon>
        <taxon>Pseudomonadota</taxon>
        <taxon>Gammaproteobacteria</taxon>
        <taxon>Vibrionales</taxon>
        <taxon>Vibrionaceae</taxon>
        <taxon>Candidatus Photodesmus</taxon>
    </lineage>
</organism>
<dbReference type="EMBL" id="JGVK01000018">
    <property type="protein sequence ID" value="KEY91297.1"/>
    <property type="molecule type" value="Genomic_DNA"/>
</dbReference>
<keyword evidence="9" id="KW-0864">Zinc transport</keyword>
<evidence type="ECO:0000256" key="12">
    <source>
        <dbReference type="ARBA" id="ARBA00045516"/>
    </source>
</evidence>
<evidence type="ECO:0000256" key="3">
    <source>
        <dbReference type="ARBA" id="ARBA00015915"/>
    </source>
</evidence>
<name>A0A084CNB8_9GAMM</name>
<keyword evidence="14" id="KW-1185">Reference proteome</keyword>
<keyword evidence="6" id="KW-0732">Signal</keyword>
<evidence type="ECO:0000256" key="1">
    <source>
        <dbReference type="ARBA" id="ARBA00004418"/>
    </source>
</evidence>
<evidence type="ECO:0000256" key="7">
    <source>
        <dbReference type="ARBA" id="ARBA00022764"/>
    </source>
</evidence>